<dbReference type="InterPro" id="IPR016135">
    <property type="entry name" value="UBQ-conjugating_enzyme/RWD"/>
</dbReference>
<organism evidence="3 4">
    <name type="scientific">Diaporthe ampelina</name>
    <dbReference type="NCBI Taxonomy" id="1214573"/>
    <lineage>
        <taxon>Eukaryota</taxon>
        <taxon>Fungi</taxon>
        <taxon>Dikarya</taxon>
        <taxon>Ascomycota</taxon>
        <taxon>Pezizomycotina</taxon>
        <taxon>Sordariomycetes</taxon>
        <taxon>Sordariomycetidae</taxon>
        <taxon>Diaporthales</taxon>
        <taxon>Diaporthaceae</taxon>
        <taxon>Diaporthe</taxon>
    </lineage>
</organism>
<keyword evidence="4" id="KW-1185">Reference proteome</keyword>
<dbReference type="CDD" id="cd20273">
    <property type="entry name" value="Complex1_LYR_unchar"/>
    <property type="match status" value="1"/>
</dbReference>
<feature type="domain" description="UBC core" evidence="2">
    <location>
        <begin position="6"/>
        <end position="171"/>
    </location>
</feature>
<feature type="region of interest" description="Disordered" evidence="1">
    <location>
        <begin position="138"/>
        <end position="161"/>
    </location>
</feature>
<dbReference type="InterPro" id="IPR046896">
    <property type="entry name" value="Cup1-like_N"/>
</dbReference>
<accession>A0A0G2FG11</accession>
<feature type="region of interest" description="Disordered" evidence="1">
    <location>
        <begin position="462"/>
        <end position="507"/>
    </location>
</feature>
<dbReference type="InterPro" id="IPR008011">
    <property type="entry name" value="Complex1_LYR_dom"/>
</dbReference>
<feature type="region of interest" description="Disordered" evidence="1">
    <location>
        <begin position="270"/>
        <end position="299"/>
    </location>
</feature>
<dbReference type="STRING" id="1214573.A0A0G2FG11"/>
<dbReference type="EMBL" id="LCUC01000246">
    <property type="protein sequence ID" value="KKY33437.1"/>
    <property type="molecule type" value="Genomic_DNA"/>
</dbReference>
<dbReference type="SMART" id="SM00212">
    <property type="entry name" value="UBCc"/>
    <property type="match status" value="1"/>
</dbReference>
<evidence type="ECO:0000256" key="1">
    <source>
        <dbReference type="SAM" id="MobiDB-lite"/>
    </source>
</evidence>
<dbReference type="Pfam" id="PF00179">
    <property type="entry name" value="UQ_con"/>
    <property type="match status" value="1"/>
</dbReference>
<feature type="compositionally biased region" description="Basic residues" evidence="1">
    <location>
        <begin position="466"/>
        <end position="480"/>
    </location>
</feature>
<dbReference type="CDD" id="cd23807">
    <property type="entry name" value="UEV_UBE2V"/>
    <property type="match status" value="1"/>
</dbReference>
<evidence type="ECO:0000313" key="4">
    <source>
        <dbReference type="Proteomes" id="UP000034680"/>
    </source>
</evidence>
<reference evidence="3 4" key="2">
    <citation type="submission" date="2015-05" db="EMBL/GenBank/DDBJ databases">
        <authorList>
            <person name="Morales-Cruz A."/>
            <person name="Amrine K.C."/>
            <person name="Cantu D."/>
        </authorList>
    </citation>
    <scope>NUCLEOTIDE SEQUENCE [LARGE SCALE GENOMIC DNA]</scope>
    <source>
        <strain evidence="3">DA912</strain>
    </source>
</reference>
<dbReference type="Pfam" id="PF05347">
    <property type="entry name" value="Complex1_LYR"/>
    <property type="match status" value="1"/>
</dbReference>
<protein>
    <submittedName>
        <fullName evidence="3">Putative ubiquitin-conjugating enzyme e2 variant 1</fullName>
    </submittedName>
</protein>
<sequence>MAAQVPRNFKLLAELEKGEKGMGACSYGLEDPEDILMTNWRGTIWGPPHGQHENRIYELKMECGPNYPKEPPVFNFVSQINLPGVNQHDGRVDQNAVAILRDWERIATELSKNPRPKEDPLSLEAALIAIRKYMDEHKKLPQPPEGSKRSTGPARALVSRDPRDPVQELQFCRFGQKISLGRCFALYRALLRQVPHITLPADLTSRPGWINPIRYLIRAGFRRNKNDTSPRLVTSALQNGYRFLTLLTRAHDASAPQHSEIVAFLRERQSKFPPPPAPGTPEEQDDKNKSAAGRRAAPVPLLTRVSAPGEKPVYKSTVRPLPLSELSGGVRKVPVLEQATAGHTFLRIGKPQSHFLGSYLRRKAEARQRRITLMQEMQDEHATQARDEDRWEAELVRLARAEGCQLGGYGAEGGLADSYEKAVRVGIKHAGEGLTREVEDTFARARAMLDIVEAEKTLAEAEAKDRKRLKKRERATRKRERKEEAERAERTRLWREAREQEAREQET</sequence>
<evidence type="ECO:0000259" key="2">
    <source>
        <dbReference type="PROSITE" id="PS50127"/>
    </source>
</evidence>
<dbReference type="PROSITE" id="PS50127">
    <property type="entry name" value="UBC_2"/>
    <property type="match status" value="1"/>
</dbReference>
<dbReference type="Proteomes" id="UP000034680">
    <property type="component" value="Unassembled WGS sequence"/>
</dbReference>
<dbReference type="AlphaFoldDB" id="A0A0G2FG11"/>
<dbReference type="Gene3D" id="3.10.110.10">
    <property type="entry name" value="Ubiquitin Conjugating Enzyme"/>
    <property type="match status" value="1"/>
</dbReference>
<dbReference type="OrthoDB" id="6508832at2759"/>
<dbReference type="InterPro" id="IPR000608">
    <property type="entry name" value="UBC"/>
</dbReference>
<proteinExistence type="predicted"/>
<evidence type="ECO:0000313" key="3">
    <source>
        <dbReference type="EMBL" id="KKY33437.1"/>
    </source>
</evidence>
<gene>
    <name evidence="3" type="ORF">UCDDA912_g06661</name>
</gene>
<feature type="compositionally biased region" description="Basic and acidic residues" evidence="1">
    <location>
        <begin position="481"/>
        <end position="507"/>
    </location>
</feature>
<name>A0A0G2FG11_9PEZI</name>
<dbReference type="SUPFAM" id="SSF54495">
    <property type="entry name" value="UBC-like"/>
    <property type="match status" value="1"/>
</dbReference>
<reference evidence="3 4" key="1">
    <citation type="submission" date="2015-05" db="EMBL/GenBank/DDBJ databases">
        <title>Distinctive expansion of gene families associated with plant cell wall degradation and secondary metabolism in the genomes of grapevine trunk pathogens.</title>
        <authorList>
            <person name="Lawrence D.P."/>
            <person name="Travadon R."/>
            <person name="Rolshausen P.E."/>
            <person name="Baumgartner K."/>
        </authorList>
    </citation>
    <scope>NUCLEOTIDE SEQUENCE [LARGE SCALE GENOMIC DNA]</scope>
    <source>
        <strain evidence="3">DA912</strain>
    </source>
</reference>
<comment type="caution">
    <text evidence="3">The sequence shown here is derived from an EMBL/GenBank/DDBJ whole genome shotgun (WGS) entry which is preliminary data.</text>
</comment>